<proteinExistence type="predicted"/>
<organism evidence="1 2">
    <name type="scientific">Ensete ventricosum</name>
    <name type="common">Abyssinian banana</name>
    <name type="synonym">Musa ensete</name>
    <dbReference type="NCBI Taxonomy" id="4639"/>
    <lineage>
        <taxon>Eukaryota</taxon>
        <taxon>Viridiplantae</taxon>
        <taxon>Streptophyta</taxon>
        <taxon>Embryophyta</taxon>
        <taxon>Tracheophyta</taxon>
        <taxon>Spermatophyta</taxon>
        <taxon>Magnoliopsida</taxon>
        <taxon>Liliopsida</taxon>
        <taxon>Zingiberales</taxon>
        <taxon>Musaceae</taxon>
        <taxon>Ensete</taxon>
    </lineage>
</organism>
<feature type="non-terminal residue" evidence="1">
    <location>
        <position position="1"/>
    </location>
</feature>
<sequence>SQAGGAALRVSWPCWSGRHCRRQPWLWALPTPVGAAPTSAGHAHGRSRMLVATPARGFGHGRPPPCRGPWTQPAAPCSRLGCGWPALHGVGRPSSLLPSLRKCRKNE</sequence>
<dbReference type="EMBL" id="AMZH03017353">
    <property type="protein sequence ID" value="RRT43114.1"/>
    <property type="molecule type" value="Genomic_DNA"/>
</dbReference>
<dbReference type="AlphaFoldDB" id="A0A426XUE4"/>
<dbReference type="Proteomes" id="UP000287651">
    <property type="component" value="Unassembled WGS sequence"/>
</dbReference>
<comment type="caution">
    <text evidence="1">The sequence shown here is derived from an EMBL/GenBank/DDBJ whole genome shotgun (WGS) entry which is preliminary data.</text>
</comment>
<reference evidence="1 2" key="1">
    <citation type="journal article" date="2014" name="Agronomy (Basel)">
        <title>A Draft Genome Sequence for Ensete ventricosum, the Drought-Tolerant Tree Against Hunger.</title>
        <authorList>
            <person name="Harrison J."/>
            <person name="Moore K.A."/>
            <person name="Paszkiewicz K."/>
            <person name="Jones T."/>
            <person name="Grant M."/>
            <person name="Ambacheew D."/>
            <person name="Muzemil S."/>
            <person name="Studholme D.J."/>
        </authorList>
    </citation>
    <scope>NUCLEOTIDE SEQUENCE [LARGE SCALE GENOMIC DNA]</scope>
</reference>
<name>A0A426XUE4_ENSVE</name>
<evidence type="ECO:0000313" key="1">
    <source>
        <dbReference type="EMBL" id="RRT43114.1"/>
    </source>
</evidence>
<protein>
    <submittedName>
        <fullName evidence="1">Uncharacterized protein</fullName>
    </submittedName>
</protein>
<gene>
    <name evidence="1" type="ORF">B296_00044180</name>
</gene>
<evidence type="ECO:0000313" key="2">
    <source>
        <dbReference type="Proteomes" id="UP000287651"/>
    </source>
</evidence>
<accession>A0A426XUE4</accession>